<dbReference type="AlphaFoldDB" id="G0MBN4"/>
<sequence>MSENDEDQLAEMNANVKEKEENVEEDKKEDEQKKRSDVVPDEVNGKEETEDEIQVIAPKPSPPPVIRQQRSYRRAVLEVVDQEGVIECRPVLVRSERHFEGDQTERQPTPRASSDHPTDPQPEVRTSHEIIRPIPRKLVYTPQEQPLPTPTLPVWLLQPTFLQILGNTVAPDPAPLLMPQPLPTQPLQLPAVLQQFLSNYTAAAAPQIPRPVDNIYNRPLLPPPYSPPPLPYFNNAPIPNFPPFVPIRIPGLDPQDPHP</sequence>
<accession>G0MBN4</accession>
<evidence type="ECO:0000256" key="1">
    <source>
        <dbReference type="SAM" id="MobiDB-lite"/>
    </source>
</evidence>
<dbReference type="Proteomes" id="UP000008068">
    <property type="component" value="Unassembled WGS sequence"/>
</dbReference>
<dbReference type="EMBL" id="GL379788">
    <property type="protein sequence ID" value="EGT40565.1"/>
    <property type="molecule type" value="Genomic_DNA"/>
</dbReference>
<evidence type="ECO:0000313" key="2">
    <source>
        <dbReference type="EMBL" id="EGT40565.1"/>
    </source>
</evidence>
<feature type="region of interest" description="Disordered" evidence="1">
    <location>
        <begin position="1"/>
        <end position="67"/>
    </location>
</feature>
<keyword evidence="3" id="KW-1185">Reference proteome</keyword>
<organism evidence="3">
    <name type="scientific">Caenorhabditis brenneri</name>
    <name type="common">Nematode worm</name>
    <dbReference type="NCBI Taxonomy" id="135651"/>
    <lineage>
        <taxon>Eukaryota</taxon>
        <taxon>Metazoa</taxon>
        <taxon>Ecdysozoa</taxon>
        <taxon>Nematoda</taxon>
        <taxon>Chromadorea</taxon>
        <taxon>Rhabditida</taxon>
        <taxon>Rhabditina</taxon>
        <taxon>Rhabditomorpha</taxon>
        <taxon>Rhabditoidea</taxon>
        <taxon>Rhabditidae</taxon>
        <taxon>Peloderinae</taxon>
        <taxon>Caenorhabditis</taxon>
    </lineage>
</organism>
<name>G0MBN4_CAEBE</name>
<gene>
    <name evidence="2" type="ORF">CAEBREN_12444</name>
</gene>
<dbReference type="InParanoid" id="G0MBN4"/>
<reference evidence="3" key="1">
    <citation type="submission" date="2011-07" db="EMBL/GenBank/DDBJ databases">
        <authorList>
            <consortium name="Caenorhabditis brenneri Sequencing and Analysis Consortium"/>
            <person name="Wilson R.K."/>
        </authorList>
    </citation>
    <scope>NUCLEOTIDE SEQUENCE [LARGE SCALE GENOMIC DNA]</scope>
    <source>
        <strain evidence="3">PB2801</strain>
    </source>
</reference>
<feature type="compositionally biased region" description="Basic and acidic residues" evidence="1">
    <location>
        <begin position="16"/>
        <end position="47"/>
    </location>
</feature>
<feature type="compositionally biased region" description="Basic and acidic residues" evidence="1">
    <location>
        <begin position="96"/>
        <end position="105"/>
    </location>
</feature>
<proteinExistence type="predicted"/>
<dbReference type="HOGENOM" id="CLU_1074517_0_0_1"/>
<protein>
    <submittedName>
        <fullName evidence="2">Uncharacterized protein</fullName>
    </submittedName>
</protein>
<feature type="region of interest" description="Disordered" evidence="1">
    <location>
        <begin position="96"/>
        <end position="130"/>
    </location>
</feature>
<evidence type="ECO:0000313" key="3">
    <source>
        <dbReference type="Proteomes" id="UP000008068"/>
    </source>
</evidence>